<evidence type="ECO:0000256" key="2">
    <source>
        <dbReference type="ARBA" id="ARBA00012961"/>
    </source>
</evidence>
<proteinExistence type="inferred from homology"/>
<dbReference type="SUPFAM" id="SSF52540">
    <property type="entry name" value="P-loop containing nucleoside triphosphate hydrolases"/>
    <property type="match status" value="1"/>
</dbReference>
<evidence type="ECO:0000313" key="8">
    <source>
        <dbReference type="EMBL" id="KAH6588772.1"/>
    </source>
</evidence>
<protein>
    <recommendedName>
        <fullName evidence="2">guanylate kinase</fullName>
        <ecNumber evidence="2">2.7.4.8</ecNumber>
    </recommendedName>
</protein>
<sequence length="207" mass="22873">MSPITPLQAPIVLSGPSGSGKSTLLEKLFEKYPNSFGFSVSHTTRKPRENETPGKSYHYVSREEFEGMVADNKFIESAEFSGNLYGTSVASIDSVKAAGRICVLDLEVRGVQSFKTLNIDASYIFIQPPSIEELEKRLRARGSETEETLSNRLKSAQEALDFSVQPGSYDKIIINDNQETAMAEFEAFILSIRPSIGSKPNKHCDIL</sequence>
<dbReference type="InterPro" id="IPR008145">
    <property type="entry name" value="GK/Ca_channel_bsu"/>
</dbReference>
<dbReference type="EMBL" id="JAFCIX010000493">
    <property type="protein sequence ID" value="KAH6588772.1"/>
    <property type="molecule type" value="Genomic_DNA"/>
</dbReference>
<feature type="domain" description="Guanylate kinase-like" evidence="7">
    <location>
        <begin position="8"/>
        <end position="190"/>
    </location>
</feature>
<dbReference type="SMART" id="SM00072">
    <property type="entry name" value="GuKc"/>
    <property type="match status" value="1"/>
</dbReference>
<evidence type="ECO:0000256" key="3">
    <source>
        <dbReference type="ARBA" id="ARBA00022679"/>
    </source>
</evidence>
<dbReference type="PANTHER" id="PTHR23117">
    <property type="entry name" value="GUANYLATE KINASE-RELATED"/>
    <property type="match status" value="1"/>
</dbReference>
<evidence type="ECO:0000256" key="1">
    <source>
        <dbReference type="ARBA" id="ARBA00005790"/>
    </source>
</evidence>
<dbReference type="InterPro" id="IPR020590">
    <property type="entry name" value="Guanylate_kinase_CS"/>
</dbReference>
<organism evidence="8 9">
    <name type="scientific">Batrachochytrium salamandrivorans</name>
    <dbReference type="NCBI Taxonomy" id="1357716"/>
    <lineage>
        <taxon>Eukaryota</taxon>
        <taxon>Fungi</taxon>
        <taxon>Fungi incertae sedis</taxon>
        <taxon>Chytridiomycota</taxon>
        <taxon>Chytridiomycota incertae sedis</taxon>
        <taxon>Chytridiomycetes</taxon>
        <taxon>Rhizophydiales</taxon>
        <taxon>Rhizophydiales incertae sedis</taxon>
        <taxon>Batrachochytrium</taxon>
    </lineage>
</organism>
<dbReference type="InterPro" id="IPR008144">
    <property type="entry name" value="Guanylate_kin-like_dom"/>
</dbReference>
<dbReference type="Proteomes" id="UP001648503">
    <property type="component" value="Unassembled WGS sequence"/>
</dbReference>
<gene>
    <name evidence="8" type="ORF">BASA50_010478</name>
</gene>
<dbReference type="EC" id="2.7.4.8" evidence="2"/>
<keyword evidence="9" id="KW-1185">Reference proteome</keyword>
<evidence type="ECO:0000256" key="6">
    <source>
        <dbReference type="ARBA" id="ARBA00022840"/>
    </source>
</evidence>
<reference evidence="8 9" key="1">
    <citation type="submission" date="2021-02" db="EMBL/GenBank/DDBJ databases">
        <title>Variation within the Batrachochytrium salamandrivorans European outbreak.</title>
        <authorList>
            <person name="Kelly M."/>
            <person name="Pasmans F."/>
            <person name="Shea T.P."/>
            <person name="Munoz J.F."/>
            <person name="Carranza S."/>
            <person name="Cuomo C.A."/>
            <person name="Martel A."/>
        </authorList>
    </citation>
    <scope>NUCLEOTIDE SEQUENCE [LARGE SCALE GENOMIC DNA]</scope>
    <source>
        <strain evidence="8 9">AMFP18/2</strain>
    </source>
</reference>
<dbReference type="NCBIfam" id="TIGR03263">
    <property type="entry name" value="guanyl_kin"/>
    <property type="match status" value="1"/>
</dbReference>
<evidence type="ECO:0000256" key="4">
    <source>
        <dbReference type="ARBA" id="ARBA00022741"/>
    </source>
</evidence>
<dbReference type="InterPro" id="IPR027417">
    <property type="entry name" value="P-loop_NTPase"/>
</dbReference>
<keyword evidence="4" id="KW-0547">Nucleotide-binding</keyword>
<evidence type="ECO:0000259" key="7">
    <source>
        <dbReference type="PROSITE" id="PS50052"/>
    </source>
</evidence>
<dbReference type="CDD" id="cd00071">
    <property type="entry name" value="GMPK"/>
    <property type="match status" value="1"/>
</dbReference>
<dbReference type="Gene3D" id="3.30.63.10">
    <property type="entry name" value="Guanylate Kinase phosphate binding domain"/>
    <property type="match status" value="1"/>
</dbReference>
<comment type="caution">
    <text evidence="8">The sequence shown here is derived from an EMBL/GenBank/DDBJ whole genome shotgun (WGS) entry which is preliminary data.</text>
</comment>
<evidence type="ECO:0000256" key="5">
    <source>
        <dbReference type="ARBA" id="ARBA00022777"/>
    </source>
</evidence>
<keyword evidence="6" id="KW-0067">ATP-binding</keyword>
<dbReference type="Gene3D" id="3.40.50.300">
    <property type="entry name" value="P-loop containing nucleotide triphosphate hydrolases"/>
    <property type="match status" value="1"/>
</dbReference>
<name>A0ABQ8EYT0_9FUNG</name>
<dbReference type="PANTHER" id="PTHR23117:SF13">
    <property type="entry name" value="GUANYLATE KINASE"/>
    <property type="match status" value="1"/>
</dbReference>
<dbReference type="PROSITE" id="PS50052">
    <property type="entry name" value="GUANYLATE_KINASE_2"/>
    <property type="match status" value="1"/>
</dbReference>
<keyword evidence="5" id="KW-0418">Kinase</keyword>
<dbReference type="InterPro" id="IPR017665">
    <property type="entry name" value="Guanylate_kinase"/>
</dbReference>
<keyword evidence="3" id="KW-0808">Transferase</keyword>
<accession>A0ABQ8EYT0</accession>
<dbReference type="PROSITE" id="PS00856">
    <property type="entry name" value="GUANYLATE_KINASE_1"/>
    <property type="match status" value="1"/>
</dbReference>
<evidence type="ECO:0000313" key="9">
    <source>
        <dbReference type="Proteomes" id="UP001648503"/>
    </source>
</evidence>
<comment type="similarity">
    <text evidence="1">Belongs to the guanylate kinase family.</text>
</comment>
<dbReference type="Pfam" id="PF00625">
    <property type="entry name" value="Guanylate_kin"/>
    <property type="match status" value="1"/>
</dbReference>